<sequence length="53" mass="5995">MSELSDLAETALERMTPEQRQLYEDIVTIRDSFGSVVDVNALVRAVRKELLGE</sequence>
<accession>A0A0F9WX21</accession>
<dbReference type="EMBL" id="LAZR01000183">
    <property type="protein sequence ID" value="KKN83553.1"/>
    <property type="molecule type" value="Genomic_DNA"/>
</dbReference>
<evidence type="ECO:0000313" key="1">
    <source>
        <dbReference type="EMBL" id="KKN83553.1"/>
    </source>
</evidence>
<comment type="caution">
    <text evidence="1">The sequence shown here is derived from an EMBL/GenBank/DDBJ whole genome shotgun (WGS) entry which is preliminary data.</text>
</comment>
<dbReference type="AlphaFoldDB" id="A0A0F9WX21"/>
<proteinExistence type="predicted"/>
<reference evidence="1" key="1">
    <citation type="journal article" date="2015" name="Nature">
        <title>Complex archaea that bridge the gap between prokaryotes and eukaryotes.</title>
        <authorList>
            <person name="Spang A."/>
            <person name="Saw J.H."/>
            <person name="Jorgensen S.L."/>
            <person name="Zaremba-Niedzwiedzka K."/>
            <person name="Martijn J."/>
            <person name="Lind A.E."/>
            <person name="van Eijk R."/>
            <person name="Schleper C."/>
            <person name="Guy L."/>
            <person name="Ettema T.J."/>
        </authorList>
    </citation>
    <scope>NUCLEOTIDE SEQUENCE</scope>
</reference>
<name>A0A0F9WX21_9ZZZZ</name>
<gene>
    <name evidence="1" type="ORF">LCGC14_0297920</name>
</gene>
<organism evidence="1">
    <name type="scientific">marine sediment metagenome</name>
    <dbReference type="NCBI Taxonomy" id="412755"/>
    <lineage>
        <taxon>unclassified sequences</taxon>
        <taxon>metagenomes</taxon>
        <taxon>ecological metagenomes</taxon>
    </lineage>
</organism>
<protein>
    <submittedName>
        <fullName evidence="1">Uncharacterized protein</fullName>
    </submittedName>
</protein>